<evidence type="ECO:0000313" key="6">
    <source>
        <dbReference type="Proteomes" id="UP001595607"/>
    </source>
</evidence>
<dbReference type="SUPFAM" id="SSF56784">
    <property type="entry name" value="HAD-like"/>
    <property type="match status" value="1"/>
</dbReference>
<dbReference type="EMBL" id="JBHRVA010000002">
    <property type="protein sequence ID" value="MFC3302369.1"/>
    <property type="molecule type" value="Genomic_DNA"/>
</dbReference>
<name>A0ABV7MA98_9PROT</name>
<protein>
    <submittedName>
        <fullName evidence="5">HAD family hydrolase</fullName>
    </submittedName>
</protein>
<dbReference type="SFLD" id="SFLDS00003">
    <property type="entry name" value="Haloacid_Dehalogenase"/>
    <property type="match status" value="1"/>
</dbReference>
<organism evidence="5 6">
    <name type="scientific">Parvularcula lutaonensis</name>
    <dbReference type="NCBI Taxonomy" id="491923"/>
    <lineage>
        <taxon>Bacteria</taxon>
        <taxon>Pseudomonadati</taxon>
        <taxon>Pseudomonadota</taxon>
        <taxon>Alphaproteobacteria</taxon>
        <taxon>Parvularculales</taxon>
        <taxon>Parvularculaceae</taxon>
        <taxon>Parvularcula</taxon>
    </lineage>
</organism>
<dbReference type="InterPro" id="IPR023198">
    <property type="entry name" value="PGP-like_dom2"/>
</dbReference>
<accession>A0ABV7MA98</accession>
<comment type="cofactor">
    <cofactor evidence="1">
        <name>Mg(2+)</name>
        <dbReference type="ChEBI" id="CHEBI:18420"/>
    </cofactor>
</comment>
<dbReference type="SFLD" id="SFLDG01135">
    <property type="entry name" value="C1.5.6:_HAD__Beta-PGM__Phospha"/>
    <property type="match status" value="1"/>
</dbReference>
<dbReference type="Pfam" id="PF00702">
    <property type="entry name" value="Hydrolase"/>
    <property type="match status" value="1"/>
</dbReference>
<dbReference type="InterPro" id="IPR051600">
    <property type="entry name" value="Beta-PGM-like"/>
</dbReference>
<dbReference type="Gene3D" id="1.10.150.240">
    <property type="entry name" value="Putative phosphatase, domain 2"/>
    <property type="match status" value="1"/>
</dbReference>
<dbReference type="RefSeq" id="WP_189570564.1">
    <property type="nucleotide sequence ID" value="NZ_BMXU01000001.1"/>
</dbReference>
<keyword evidence="3" id="KW-0479">Metal-binding</keyword>
<evidence type="ECO:0000313" key="5">
    <source>
        <dbReference type="EMBL" id="MFC3302369.1"/>
    </source>
</evidence>
<proteinExistence type="inferred from homology"/>
<evidence type="ECO:0000256" key="3">
    <source>
        <dbReference type="ARBA" id="ARBA00022723"/>
    </source>
</evidence>
<keyword evidence="4" id="KW-0460">Magnesium</keyword>
<dbReference type="Gene3D" id="3.40.50.1000">
    <property type="entry name" value="HAD superfamily/HAD-like"/>
    <property type="match status" value="1"/>
</dbReference>
<dbReference type="NCBIfam" id="TIGR01509">
    <property type="entry name" value="HAD-SF-IA-v3"/>
    <property type="match status" value="1"/>
</dbReference>
<keyword evidence="5" id="KW-0378">Hydrolase</keyword>
<gene>
    <name evidence="5" type="ORF">ACFONP_06450</name>
</gene>
<dbReference type="Proteomes" id="UP001595607">
    <property type="component" value="Unassembled WGS sequence"/>
</dbReference>
<evidence type="ECO:0000256" key="4">
    <source>
        <dbReference type="ARBA" id="ARBA00022842"/>
    </source>
</evidence>
<dbReference type="PANTHER" id="PTHR46193:SF10">
    <property type="entry name" value="6-PHOSPHOGLUCONATE PHOSPHATASE"/>
    <property type="match status" value="1"/>
</dbReference>
<comment type="caution">
    <text evidence="5">The sequence shown here is derived from an EMBL/GenBank/DDBJ whole genome shotgun (WGS) entry which is preliminary data.</text>
</comment>
<dbReference type="InterPro" id="IPR006439">
    <property type="entry name" value="HAD-SF_hydro_IA"/>
</dbReference>
<sequence length="233" mass="25395">MAIGAVLFDCDGVLVDSEIVGLEDSAEFLRSNGFSWSPEDLIRLFTGKRDDLFRKGLMEGFAAVLGREPREAEKEALYEGLIEARRANRHKMKAVPGALETVKLVSELGIPLAVASSSKQVYLDSKIERYGFGPYVLPHVYSAEFVDHGKPAPDIFLHAAERLGVAPDSCIVIEDSPFGVEAGVAAGMEVWGFTGGGHCLEDHPMRLNQAGSSRIHATHSALQQDLVRVMEEQ</sequence>
<evidence type="ECO:0000256" key="1">
    <source>
        <dbReference type="ARBA" id="ARBA00001946"/>
    </source>
</evidence>
<dbReference type="InterPro" id="IPR023214">
    <property type="entry name" value="HAD_sf"/>
</dbReference>
<dbReference type="SFLD" id="SFLDG01129">
    <property type="entry name" value="C1.5:_HAD__Beta-PGM__Phosphata"/>
    <property type="match status" value="1"/>
</dbReference>
<reference evidence="6" key="1">
    <citation type="journal article" date="2019" name="Int. J. Syst. Evol. Microbiol.">
        <title>The Global Catalogue of Microorganisms (GCM) 10K type strain sequencing project: providing services to taxonomists for standard genome sequencing and annotation.</title>
        <authorList>
            <consortium name="The Broad Institute Genomics Platform"/>
            <consortium name="The Broad Institute Genome Sequencing Center for Infectious Disease"/>
            <person name="Wu L."/>
            <person name="Ma J."/>
        </authorList>
    </citation>
    <scope>NUCLEOTIDE SEQUENCE [LARGE SCALE GENOMIC DNA]</scope>
    <source>
        <strain evidence="6">KCTC 22245</strain>
    </source>
</reference>
<dbReference type="InterPro" id="IPR036412">
    <property type="entry name" value="HAD-like_sf"/>
</dbReference>
<dbReference type="PANTHER" id="PTHR46193">
    <property type="entry name" value="6-PHOSPHOGLUCONATE PHOSPHATASE"/>
    <property type="match status" value="1"/>
</dbReference>
<comment type="similarity">
    <text evidence="2">Belongs to the HAD-like hydrolase superfamily. CbbY/CbbZ/Gph/YieH family.</text>
</comment>
<dbReference type="PRINTS" id="PR00413">
    <property type="entry name" value="HADHALOGNASE"/>
</dbReference>
<dbReference type="GO" id="GO:0016787">
    <property type="term" value="F:hydrolase activity"/>
    <property type="evidence" value="ECO:0007669"/>
    <property type="project" value="UniProtKB-KW"/>
</dbReference>
<keyword evidence="6" id="KW-1185">Reference proteome</keyword>
<evidence type="ECO:0000256" key="2">
    <source>
        <dbReference type="ARBA" id="ARBA00006171"/>
    </source>
</evidence>